<dbReference type="Gene3D" id="1.10.405.20">
    <property type="match status" value="1"/>
</dbReference>
<evidence type="ECO:0000259" key="1">
    <source>
        <dbReference type="Pfam" id="PF01593"/>
    </source>
</evidence>
<dbReference type="SUPFAM" id="SSF51905">
    <property type="entry name" value="FAD/NAD(P)-binding domain"/>
    <property type="match status" value="1"/>
</dbReference>
<organism evidence="2 3">
    <name type="scientific">Bradyrhizobium jicamae</name>
    <dbReference type="NCBI Taxonomy" id="280332"/>
    <lineage>
        <taxon>Bacteria</taxon>
        <taxon>Pseudomonadati</taxon>
        <taxon>Pseudomonadota</taxon>
        <taxon>Alphaproteobacteria</taxon>
        <taxon>Hyphomicrobiales</taxon>
        <taxon>Nitrobacteraceae</taxon>
        <taxon>Bradyrhizobium</taxon>
    </lineage>
</organism>
<reference evidence="3" key="1">
    <citation type="journal article" date="2021" name="ISME J.">
        <title>Evolutionary origin and ecological implication of a unique nif island in free-living Bradyrhizobium lineages.</title>
        <authorList>
            <person name="Tao J."/>
        </authorList>
    </citation>
    <scope>NUCLEOTIDE SEQUENCE [LARGE SCALE GENOMIC DNA]</scope>
    <source>
        <strain evidence="3">SZCCT0434</strain>
    </source>
</reference>
<keyword evidence="3" id="KW-1185">Reference proteome</keyword>
<protein>
    <submittedName>
        <fullName evidence="2">FAD-dependent oxidoreductase</fullName>
    </submittedName>
</protein>
<name>A0ABS5FLA7_9BRAD</name>
<comment type="caution">
    <text evidence="2">The sequence shown here is derived from an EMBL/GenBank/DDBJ whole genome shotgun (WGS) entry which is preliminary data.</text>
</comment>
<proteinExistence type="predicted"/>
<dbReference type="Gene3D" id="3.30.70.1990">
    <property type="match status" value="1"/>
</dbReference>
<dbReference type="Proteomes" id="UP001315278">
    <property type="component" value="Unassembled WGS sequence"/>
</dbReference>
<accession>A0ABS5FLA7</accession>
<dbReference type="InterPro" id="IPR050464">
    <property type="entry name" value="Zeta_carotene_desat/Oxidored"/>
</dbReference>
<evidence type="ECO:0000313" key="3">
    <source>
        <dbReference type="Proteomes" id="UP001315278"/>
    </source>
</evidence>
<dbReference type="PANTHER" id="PTHR42923:SF17">
    <property type="entry name" value="AMINE OXIDASE DOMAIN-CONTAINING PROTEIN"/>
    <property type="match status" value="1"/>
</dbReference>
<sequence length="449" mass="49515">MRSDGRLNIAVIGTGISGLSAAWLLNQRHDVTVYEKSDRLGGHSNTVTASTGGDSIPVDTGFIVFNRKTYPNLTALFAHLRVPTRPSEMSLSVSLNDGELEYSGTGISGLLAQPGNLLRPRFWSMLRDLMRFYDCATRDAAILADETISLGDYLRTGGYGAAFRDDHLLPMASAIWSASPDEILDFPAATFVRFHHSHGLLRLAQRPPWETVIGGSKVYVQRLAACFADRIRLESGVTNVRRVGSSVVVTDVRGDIDRFDHVVLATHANEALAVIDAPTFAERELLGAFRYSRNHAVLHSDTSFMPRRRAAWSSWNYVGWRDRLDAGVGVTYWMNRLQGIAERRPLFVTLNPARPPRAGTLHHSEVYEHPIFDAAAIAAQRRLWSLQGRGNIWFCGAHFGAGFHEDGLQSALAVAEQLGGVRRPWTVPDESGRILLGSAARPVPEPEPQ</sequence>
<gene>
    <name evidence="2" type="ORF">JQ615_19360</name>
</gene>
<dbReference type="Pfam" id="PF01593">
    <property type="entry name" value="Amino_oxidase"/>
    <property type="match status" value="1"/>
</dbReference>
<evidence type="ECO:0000313" key="2">
    <source>
        <dbReference type="EMBL" id="MBR0797550.1"/>
    </source>
</evidence>
<dbReference type="Gene3D" id="3.50.50.60">
    <property type="entry name" value="FAD/NAD(P)-binding domain"/>
    <property type="match status" value="1"/>
</dbReference>
<dbReference type="PANTHER" id="PTHR42923">
    <property type="entry name" value="PROTOPORPHYRINOGEN OXIDASE"/>
    <property type="match status" value="1"/>
</dbReference>
<dbReference type="EMBL" id="JAFCJH010000019">
    <property type="protein sequence ID" value="MBR0797550.1"/>
    <property type="molecule type" value="Genomic_DNA"/>
</dbReference>
<feature type="domain" description="Amine oxidase" evidence="1">
    <location>
        <begin position="16"/>
        <end position="280"/>
    </location>
</feature>
<dbReference type="InterPro" id="IPR036188">
    <property type="entry name" value="FAD/NAD-bd_sf"/>
</dbReference>
<dbReference type="InterPro" id="IPR002937">
    <property type="entry name" value="Amino_oxidase"/>
</dbReference>